<evidence type="ECO:0000313" key="8">
    <source>
        <dbReference type="EMBL" id="GBG73604.1"/>
    </source>
</evidence>
<dbReference type="SUPFAM" id="SSF53098">
    <property type="entry name" value="Ribonuclease H-like"/>
    <property type="match status" value="1"/>
</dbReference>
<dbReference type="PANTHER" id="PTHR12801:SF115">
    <property type="entry name" value="FI18136P1-RELATED"/>
    <property type="match status" value="1"/>
</dbReference>
<accession>A0A388KU62</accession>
<keyword evidence="5" id="KW-0539">Nucleus</keyword>
<dbReference type="AlphaFoldDB" id="A0A388KU62"/>
<feature type="region of interest" description="Disordered" evidence="6">
    <location>
        <begin position="1"/>
        <end position="27"/>
    </location>
</feature>
<comment type="subcellular location">
    <subcellularLocation>
        <location evidence="1">Nucleus</location>
    </subcellularLocation>
</comment>
<evidence type="ECO:0000256" key="1">
    <source>
        <dbReference type="ARBA" id="ARBA00004123"/>
    </source>
</evidence>
<evidence type="ECO:0000313" key="9">
    <source>
        <dbReference type="Proteomes" id="UP000265515"/>
    </source>
</evidence>
<dbReference type="OMA" id="CYCAFVV"/>
<evidence type="ECO:0000256" key="4">
    <source>
        <dbReference type="ARBA" id="ARBA00022801"/>
    </source>
</evidence>
<evidence type="ECO:0000256" key="2">
    <source>
        <dbReference type="ARBA" id="ARBA00006357"/>
    </source>
</evidence>
<dbReference type="GO" id="GO:0003676">
    <property type="term" value="F:nucleic acid binding"/>
    <property type="evidence" value="ECO:0007669"/>
    <property type="project" value="InterPro"/>
</dbReference>
<keyword evidence="9" id="KW-1185">Reference proteome</keyword>
<dbReference type="InterPro" id="IPR036397">
    <property type="entry name" value="RNaseH_sf"/>
</dbReference>
<dbReference type="SMART" id="SM00479">
    <property type="entry name" value="EXOIII"/>
    <property type="match status" value="1"/>
</dbReference>
<protein>
    <recommendedName>
        <fullName evidence="7">Exonuclease domain-containing protein</fullName>
    </recommendedName>
</protein>
<reference evidence="8 9" key="1">
    <citation type="journal article" date="2018" name="Cell">
        <title>The Chara Genome: Secondary Complexity and Implications for Plant Terrestrialization.</title>
        <authorList>
            <person name="Nishiyama T."/>
            <person name="Sakayama H."/>
            <person name="Vries J.D."/>
            <person name="Buschmann H."/>
            <person name="Saint-Marcoux D."/>
            <person name="Ullrich K.K."/>
            <person name="Haas F.B."/>
            <person name="Vanderstraeten L."/>
            <person name="Becker D."/>
            <person name="Lang D."/>
            <person name="Vosolsobe S."/>
            <person name="Rombauts S."/>
            <person name="Wilhelmsson P.K.I."/>
            <person name="Janitza P."/>
            <person name="Kern R."/>
            <person name="Heyl A."/>
            <person name="Rumpler F."/>
            <person name="Villalobos L.I.A.C."/>
            <person name="Clay J.M."/>
            <person name="Skokan R."/>
            <person name="Toyoda A."/>
            <person name="Suzuki Y."/>
            <person name="Kagoshima H."/>
            <person name="Schijlen E."/>
            <person name="Tajeshwar N."/>
            <person name="Catarino B."/>
            <person name="Hetherington A.J."/>
            <person name="Saltykova A."/>
            <person name="Bonnot C."/>
            <person name="Breuninger H."/>
            <person name="Symeonidi A."/>
            <person name="Radhakrishnan G.V."/>
            <person name="Van Nieuwerburgh F."/>
            <person name="Deforce D."/>
            <person name="Chang C."/>
            <person name="Karol K.G."/>
            <person name="Hedrich R."/>
            <person name="Ulvskov P."/>
            <person name="Glockner G."/>
            <person name="Delwiche C.F."/>
            <person name="Petrasek J."/>
            <person name="Van de Peer Y."/>
            <person name="Friml J."/>
            <person name="Beilby M."/>
            <person name="Dolan L."/>
            <person name="Kohara Y."/>
            <person name="Sugano S."/>
            <person name="Fujiyama A."/>
            <person name="Delaux P.-M."/>
            <person name="Quint M."/>
            <person name="TheiBen G."/>
            <person name="Hagemann M."/>
            <person name="Harholt J."/>
            <person name="Dunand C."/>
            <person name="Zachgo S."/>
            <person name="Langdale J."/>
            <person name="Maumus F."/>
            <person name="Straeten D.V.D."/>
            <person name="Gould S.B."/>
            <person name="Rensing S.A."/>
        </authorList>
    </citation>
    <scope>NUCLEOTIDE SEQUENCE [LARGE SCALE GENOMIC DNA]</scope>
    <source>
        <strain evidence="8 9">S276</strain>
    </source>
</reference>
<dbReference type="STRING" id="69332.A0A388KU62"/>
<dbReference type="GO" id="GO:0005634">
    <property type="term" value="C:nucleus"/>
    <property type="evidence" value="ECO:0007669"/>
    <property type="project" value="UniProtKB-SubCell"/>
</dbReference>
<dbReference type="InterPro" id="IPR047021">
    <property type="entry name" value="REXO1/3/4-like"/>
</dbReference>
<dbReference type="InterPro" id="IPR012337">
    <property type="entry name" value="RNaseH-like_sf"/>
</dbReference>
<dbReference type="OrthoDB" id="16516at2759"/>
<gene>
    <name evidence="8" type="ORF">CBR_g16947</name>
</gene>
<feature type="compositionally biased region" description="Basic and acidic residues" evidence="6">
    <location>
        <begin position="494"/>
        <end position="542"/>
    </location>
</feature>
<keyword evidence="3" id="KW-0540">Nuclease</keyword>
<dbReference type="Gene3D" id="3.30.420.10">
    <property type="entry name" value="Ribonuclease H-like superfamily/Ribonuclease H"/>
    <property type="match status" value="1"/>
</dbReference>
<comment type="similarity">
    <text evidence="2">Belongs to the REXO1/REXO3 family.</text>
</comment>
<feature type="domain" description="Exonuclease" evidence="7">
    <location>
        <begin position="170"/>
        <end position="332"/>
    </location>
</feature>
<dbReference type="EMBL" id="BFEA01000186">
    <property type="protein sequence ID" value="GBG73604.1"/>
    <property type="molecule type" value="Genomic_DNA"/>
</dbReference>
<evidence type="ECO:0000256" key="6">
    <source>
        <dbReference type="SAM" id="MobiDB-lite"/>
    </source>
</evidence>
<dbReference type="PANTHER" id="PTHR12801">
    <property type="entry name" value="RNA EXONUCLEASE REXO1 / RECO3 FAMILY MEMBER-RELATED"/>
    <property type="match status" value="1"/>
</dbReference>
<evidence type="ECO:0000256" key="5">
    <source>
        <dbReference type="ARBA" id="ARBA00023242"/>
    </source>
</evidence>
<organism evidence="8 9">
    <name type="scientific">Chara braunii</name>
    <name type="common">Braun's stonewort</name>
    <dbReference type="NCBI Taxonomy" id="69332"/>
    <lineage>
        <taxon>Eukaryota</taxon>
        <taxon>Viridiplantae</taxon>
        <taxon>Streptophyta</taxon>
        <taxon>Charophyceae</taxon>
        <taxon>Charales</taxon>
        <taxon>Characeae</taxon>
        <taxon>Chara</taxon>
    </lineage>
</organism>
<dbReference type="Proteomes" id="UP000265515">
    <property type="component" value="Unassembled WGS sequence"/>
</dbReference>
<dbReference type="Gramene" id="GBG73604">
    <property type="protein sequence ID" value="GBG73604"/>
    <property type="gene ID" value="CBR_g16947"/>
</dbReference>
<proteinExistence type="inferred from homology"/>
<feature type="compositionally biased region" description="Basic and acidic residues" evidence="6">
    <location>
        <begin position="1"/>
        <end position="18"/>
    </location>
</feature>
<dbReference type="GO" id="GO:0004527">
    <property type="term" value="F:exonuclease activity"/>
    <property type="evidence" value="ECO:0007669"/>
    <property type="project" value="InterPro"/>
</dbReference>
<comment type="caution">
    <text evidence="8">The sequence shown here is derived from an EMBL/GenBank/DDBJ whole genome shotgun (WGS) entry which is preliminary data.</text>
</comment>
<sequence length="591" mass="65298">MGRGKDADAGPCPEKESGGAEEASAALPNQNLRNFTANDKELLVFLVKEIQKAKCQGSAGDWHLYLETVAKSSKFNPAAHSWEVLAGFIGTLTGVPSVKLIRRLKKWFAKRKAAEEMDRTDQCPDTAEQRLVLRTRAHPVYRKTYDLPSHAPGWIVSGRGATKQFCKPERLISLDCEMCLSVDGVKEVIKACVVDRDLNVLLSTDVRPTLEVGDYCTEFTGINAENLGKDGIVSFLELQSRMAALLTPGTILIGHGLHHDLRALKIDHARVIDTSLLFRFKDMEQAVPGLSLVCKTLLKETMRDGSSKVHDCLQDAIIPMKLVLHELANGPTPLLGVAAETVSEEDQRKLFVHRILKGVSESAIQAVIPSGFACKVEQIKWSTKGFGTTYVSFKTVKDTELAFSQIRGCLNEDGCGKLQKAVPITVPGQGIASVIHFRKMTGQQQPLAHLQSPAGKPAEQKNMVNQREKERFLRGTTVFRVDLRGNCEIVSEDGRGKMQLEHQRKEHSDGEMHALERGRSRKAECNVHSRGEEGKSEKEEYNARSSSGKEGLPKVVSDKKRKSVEDMAEKNSGSGLGERKKKRVRSGRSKQ</sequence>
<feature type="compositionally biased region" description="Basic residues" evidence="6">
    <location>
        <begin position="579"/>
        <end position="591"/>
    </location>
</feature>
<name>A0A388KU62_CHABU</name>
<keyword evidence="4" id="KW-0378">Hydrolase</keyword>
<feature type="region of interest" description="Disordered" evidence="6">
    <location>
        <begin position="494"/>
        <end position="591"/>
    </location>
</feature>
<evidence type="ECO:0000259" key="7">
    <source>
        <dbReference type="SMART" id="SM00479"/>
    </source>
</evidence>
<evidence type="ECO:0000256" key="3">
    <source>
        <dbReference type="ARBA" id="ARBA00022722"/>
    </source>
</evidence>
<dbReference type="InterPro" id="IPR013520">
    <property type="entry name" value="Ribonucl_H"/>
</dbReference>